<dbReference type="PANTHER" id="PTHR37984">
    <property type="entry name" value="PROTEIN CBG26694"/>
    <property type="match status" value="1"/>
</dbReference>
<dbReference type="AlphaFoldDB" id="A0A6J8CB16"/>
<dbReference type="InterPro" id="IPR043502">
    <property type="entry name" value="DNA/RNA_pol_sf"/>
</dbReference>
<dbReference type="OrthoDB" id="6144019at2759"/>
<sequence length="172" mass="20115">MSTFIMTGLVSKRRSIFSKGPTDIGLTYLMEHEIQLPEDKPFSQPYKRIPPALFDEVREHEREMLDAGCIRESNSSQLESIFSRLKHHGLKLKGNNCEFFKKEIKYFEVIVSADGIKTDLEKITAVRNWPAKESIKDLHRFIGFTSYYRKFIKDYAKIAKPLNDLFSRTPYE</sequence>
<name>A0A6J8CB16_MYTCO</name>
<dbReference type="Proteomes" id="UP000507470">
    <property type="component" value="Unassembled WGS sequence"/>
</dbReference>
<gene>
    <name evidence="1" type="ORF">MCOR_26993</name>
</gene>
<reference evidence="1 2" key="1">
    <citation type="submission" date="2020-06" db="EMBL/GenBank/DDBJ databases">
        <authorList>
            <person name="Li R."/>
            <person name="Bekaert M."/>
        </authorList>
    </citation>
    <scope>NUCLEOTIDE SEQUENCE [LARGE SCALE GENOMIC DNA]</scope>
    <source>
        <strain evidence="2">wild</strain>
    </source>
</reference>
<dbReference type="SUPFAM" id="SSF56672">
    <property type="entry name" value="DNA/RNA polymerases"/>
    <property type="match status" value="2"/>
</dbReference>
<evidence type="ECO:0008006" key="3">
    <source>
        <dbReference type="Google" id="ProtNLM"/>
    </source>
</evidence>
<dbReference type="InterPro" id="IPR050951">
    <property type="entry name" value="Retrovirus_Pol_polyprotein"/>
</dbReference>
<dbReference type="PANTHER" id="PTHR37984:SF5">
    <property type="entry name" value="PROTEIN NYNRIN-LIKE"/>
    <property type="match status" value="1"/>
</dbReference>
<keyword evidence="2" id="KW-1185">Reference proteome</keyword>
<accession>A0A6J8CB16</accession>
<organism evidence="1 2">
    <name type="scientific">Mytilus coruscus</name>
    <name type="common">Sea mussel</name>
    <dbReference type="NCBI Taxonomy" id="42192"/>
    <lineage>
        <taxon>Eukaryota</taxon>
        <taxon>Metazoa</taxon>
        <taxon>Spiralia</taxon>
        <taxon>Lophotrochozoa</taxon>
        <taxon>Mollusca</taxon>
        <taxon>Bivalvia</taxon>
        <taxon>Autobranchia</taxon>
        <taxon>Pteriomorphia</taxon>
        <taxon>Mytilida</taxon>
        <taxon>Mytiloidea</taxon>
        <taxon>Mytilidae</taxon>
        <taxon>Mytilinae</taxon>
        <taxon>Mytilus</taxon>
    </lineage>
</organism>
<protein>
    <recommendedName>
        <fullName evidence="3">Reverse transcriptase domain-containing protein</fullName>
    </recommendedName>
</protein>
<dbReference type="Gene3D" id="3.30.70.270">
    <property type="match status" value="2"/>
</dbReference>
<dbReference type="InterPro" id="IPR043128">
    <property type="entry name" value="Rev_trsase/Diguanyl_cyclase"/>
</dbReference>
<evidence type="ECO:0000313" key="1">
    <source>
        <dbReference type="EMBL" id="CAC5392027.1"/>
    </source>
</evidence>
<evidence type="ECO:0000313" key="2">
    <source>
        <dbReference type="Proteomes" id="UP000507470"/>
    </source>
</evidence>
<dbReference type="EMBL" id="CACVKT020004886">
    <property type="protein sequence ID" value="CAC5392027.1"/>
    <property type="molecule type" value="Genomic_DNA"/>
</dbReference>
<proteinExistence type="predicted"/>